<organism evidence="1 2">
    <name type="scientific">Meishania litoralis</name>
    <dbReference type="NCBI Taxonomy" id="3434685"/>
    <lineage>
        <taxon>Bacteria</taxon>
        <taxon>Pseudomonadati</taxon>
        <taxon>Bacteroidota</taxon>
        <taxon>Flavobacteriia</taxon>
        <taxon>Flavobacteriales</taxon>
        <taxon>Flavobacteriaceae</taxon>
        <taxon>Meishania</taxon>
    </lineage>
</organism>
<name>A0ACC7LS53_9FLAO</name>
<accession>A0ACC7LS53</accession>
<protein>
    <submittedName>
        <fullName evidence="1">L-rhamnose mutarotase</fullName>
    </submittedName>
</protein>
<sequence>MKKHCLALDLKNDPELIEKYDEYHRNVWPEVLDSLRDSGIVHMEIYRIANRLVMLIEVEDWFSFDKKAKMDADNKKVQEWETLMWNYQQALPVAQPGEKWLPLKKVFDFKA</sequence>
<dbReference type="Proteomes" id="UP001595191">
    <property type="component" value="Unassembled WGS sequence"/>
</dbReference>
<dbReference type="EMBL" id="JBHFPV010000002">
    <property type="protein sequence ID" value="MFH6604392.1"/>
    <property type="molecule type" value="Genomic_DNA"/>
</dbReference>
<keyword evidence="2" id="KW-1185">Reference proteome</keyword>
<comment type="caution">
    <text evidence="1">The sequence shown here is derived from an EMBL/GenBank/DDBJ whole genome shotgun (WGS) entry which is preliminary data.</text>
</comment>
<proteinExistence type="predicted"/>
<gene>
    <name evidence="1" type="ORF">ACEZ3G_12945</name>
</gene>
<evidence type="ECO:0000313" key="1">
    <source>
        <dbReference type="EMBL" id="MFH6604392.1"/>
    </source>
</evidence>
<evidence type="ECO:0000313" key="2">
    <source>
        <dbReference type="Proteomes" id="UP001595191"/>
    </source>
</evidence>
<reference evidence="1" key="1">
    <citation type="submission" date="2024-09" db="EMBL/GenBank/DDBJ databases">
        <authorList>
            <person name="Liu J."/>
        </authorList>
    </citation>
    <scope>NUCLEOTIDE SEQUENCE</scope>
    <source>
        <strain evidence="1">NBU2967</strain>
    </source>
</reference>